<sequence length="106" mass="11980">MNNMEVPIAPSFTYCFLEFISVFAASSETAIYFVGVLKVMTTMGCPNGREAHTYVQKHDEMRISRSERRTSDAVKQEIIDTRAEQSALKEFQEEDEGIFYGPGIAD</sequence>
<protein>
    <submittedName>
        <fullName evidence="1">Uncharacterized protein</fullName>
    </submittedName>
</protein>
<dbReference type="EMBL" id="CAKOGL010000030">
    <property type="protein sequence ID" value="CAH2107003.1"/>
    <property type="molecule type" value="Genomic_DNA"/>
</dbReference>
<keyword evidence="2" id="KW-1185">Reference proteome</keyword>
<name>A0AAU9VA59_EUPED</name>
<dbReference type="Proteomes" id="UP001153954">
    <property type="component" value="Unassembled WGS sequence"/>
</dbReference>
<gene>
    <name evidence="1" type="ORF">EEDITHA_LOCUS21071</name>
</gene>
<dbReference type="AlphaFoldDB" id="A0AAU9VA59"/>
<proteinExistence type="predicted"/>
<reference evidence="1" key="1">
    <citation type="submission" date="2022-03" db="EMBL/GenBank/DDBJ databases">
        <authorList>
            <person name="Tunstrom K."/>
        </authorList>
    </citation>
    <scope>NUCLEOTIDE SEQUENCE</scope>
</reference>
<comment type="caution">
    <text evidence="1">The sequence shown here is derived from an EMBL/GenBank/DDBJ whole genome shotgun (WGS) entry which is preliminary data.</text>
</comment>
<evidence type="ECO:0000313" key="1">
    <source>
        <dbReference type="EMBL" id="CAH2107003.1"/>
    </source>
</evidence>
<organism evidence="1 2">
    <name type="scientific">Euphydryas editha</name>
    <name type="common">Edith's checkerspot</name>
    <dbReference type="NCBI Taxonomy" id="104508"/>
    <lineage>
        <taxon>Eukaryota</taxon>
        <taxon>Metazoa</taxon>
        <taxon>Ecdysozoa</taxon>
        <taxon>Arthropoda</taxon>
        <taxon>Hexapoda</taxon>
        <taxon>Insecta</taxon>
        <taxon>Pterygota</taxon>
        <taxon>Neoptera</taxon>
        <taxon>Endopterygota</taxon>
        <taxon>Lepidoptera</taxon>
        <taxon>Glossata</taxon>
        <taxon>Ditrysia</taxon>
        <taxon>Papilionoidea</taxon>
        <taxon>Nymphalidae</taxon>
        <taxon>Nymphalinae</taxon>
        <taxon>Euphydryas</taxon>
    </lineage>
</organism>
<evidence type="ECO:0000313" key="2">
    <source>
        <dbReference type="Proteomes" id="UP001153954"/>
    </source>
</evidence>
<accession>A0AAU9VA59</accession>